<comment type="function">
    <text evidence="6">Binds directly to 16S ribosomal RNA.</text>
</comment>
<evidence type="ECO:0000256" key="1">
    <source>
        <dbReference type="ARBA" id="ARBA00007634"/>
    </source>
</evidence>
<evidence type="ECO:0000256" key="6">
    <source>
        <dbReference type="HAMAP-Rule" id="MF_00500"/>
    </source>
</evidence>
<sequence>MAKNASVLKSISVANRNQKRNKIYKSMIKTLTKKFVSNLKQAESKDDLIALQSIVSMLNSKIDKAVKKGVLHKNNAARKKSFISKQLKLL</sequence>
<name>A0A1G4NUE1_9FLOR</name>
<gene>
    <name evidence="6 7" type="primary">rps20</name>
    <name evidence="7" type="ORF">HV00480_121</name>
</gene>
<dbReference type="RefSeq" id="YP_009313912.1">
    <property type="nucleotide sequence ID" value="NC_031659.1"/>
</dbReference>
<dbReference type="GO" id="GO:0006412">
    <property type="term" value="P:translation"/>
    <property type="evidence" value="ECO:0007669"/>
    <property type="project" value="UniProtKB-UniRule"/>
</dbReference>
<keyword evidence="7" id="KW-0150">Chloroplast</keyword>
<dbReference type="GeneID" id="29999069"/>
<reference evidence="7" key="2">
    <citation type="submission" date="2016-10" db="EMBL/GenBank/DDBJ databases">
        <authorList>
            <person name="de Groot N.N."/>
        </authorList>
    </citation>
    <scope>NUCLEOTIDE SEQUENCE</scope>
    <source>
        <strain evidence="7">HV00480</strain>
    </source>
</reference>
<dbReference type="GO" id="GO:0015935">
    <property type="term" value="C:small ribosomal subunit"/>
    <property type="evidence" value="ECO:0007669"/>
    <property type="project" value="TreeGrafter"/>
</dbReference>
<dbReference type="InterPro" id="IPR002583">
    <property type="entry name" value="Ribosomal_bS20"/>
</dbReference>
<keyword evidence="3 6" id="KW-0694">RNA-binding</keyword>
<dbReference type="Gene3D" id="1.20.58.110">
    <property type="entry name" value="Ribosomal protein S20"/>
    <property type="match status" value="1"/>
</dbReference>
<evidence type="ECO:0000256" key="2">
    <source>
        <dbReference type="ARBA" id="ARBA00022730"/>
    </source>
</evidence>
<dbReference type="SUPFAM" id="SSF46992">
    <property type="entry name" value="Ribosomal protein S20"/>
    <property type="match status" value="1"/>
</dbReference>
<dbReference type="AlphaFoldDB" id="A0A1G4NUE1"/>
<proteinExistence type="inferred from homology"/>
<keyword evidence="5 6" id="KW-0687">Ribonucleoprotein</keyword>
<evidence type="ECO:0000313" key="7">
    <source>
        <dbReference type="EMBL" id="SCW22166.1"/>
    </source>
</evidence>
<evidence type="ECO:0000256" key="5">
    <source>
        <dbReference type="ARBA" id="ARBA00023274"/>
    </source>
</evidence>
<dbReference type="GO" id="GO:0003735">
    <property type="term" value="F:structural constituent of ribosome"/>
    <property type="evidence" value="ECO:0007669"/>
    <property type="project" value="InterPro"/>
</dbReference>
<dbReference type="GO" id="GO:0009507">
    <property type="term" value="C:chloroplast"/>
    <property type="evidence" value="ECO:0007669"/>
    <property type="project" value="UniProtKB-SubCell"/>
</dbReference>
<reference evidence="7" key="1">
    <citation type="submission" date="2016-10" db="EMBL/GenBank/DDBJ databases">
        <title>Chloroplast genomes as a tool to resolve red algal phylogenies: a case study in the Nemaliales.</title>
        <authorList>
            <person name="Costa J.F."/>
            <person name="Lin S.M."/>
            <person name="Macaya E.C."/>
            <person name="Fernandez-Garcia C."/>
            <person name="Verbruggen H."/>
        </authorList>
    </citation>
    <scope>NUCLEOTIDE SEQUENCE</scope>
    <source>
        <strain evidence="7">HV00480</strain>
    </source>
</reference>
<protein>
    <recommendedName>
        <fullName evidence="6">Small ribosomal subunit protein bS20c</fullName>
    </recommendedName>
</protein>
<accession>A0A1G4NUE1</accession>
<dbReference type="InterPro" id="IPR036510">
    <property type="entry name" value="Ribosomal_bS20_sf"/>
</dbReference>
<geneLocation type="chloroplast" evidence="7"/>
<dbReference type="GO" id="GO:0005829">
    <property type="term" value="C:cytosol"/>
    <property type="evidence" value="ECO:0007669"/>
    <property type="project" value="TreeGrafter"/>
</dbReference>
<comment type="subcellular location">
    <subcellularLocation>
        <location evidence="6">Plastid</location>
        <location evidence="6">Chloroplast</location>
    </subcellularLocation>
</comment>
<keyword evidence="7" id="KW-0934">Plastid</keyword>
<dbReference type="HAMAP" id="MF_00500">
    <property type="entry name" value="Ribosomal_bS20"/>
    <property type="match status" value="1"/>
</dbReference>
<evidence type="ECO:0000256" key="4">
    <source>
        <dbReference type="ARBA" id="ARBA00022980"/>
    </source>
</evidence>
<evidence type="ECO:0000256" key="3">
    <source>
        <dbReference type="ARBA" id="ARBA00022884"/>
    </source>
</evidence>
<dbReference type="GO" id="GO:0070181">
    <property type="term" value="F:small ribosomal subunit rRNA binding"/>
    <property type="evidence" value="ECO:0007669"/>
    <property type="project" value="TreeGrafter"/>
</dbReference>
<dbReference type="Pfam" id="PF01649">
    <property type="entry name" value="Ribosomal_S20p"/>
    <property type="match status" value="1"/>
</dbReference>
<dbReference type="EMBL" id="LT622867">
    <property type="protein sequence ID" value="SCW22166.1"/>
    <property type="molecule type" value="Genomic_DNA"/>
</dbReference>
<dbReference type="NCBIfam" id="TIGR00029">
    <property type="entry name" value="S20"/>
    <property type="match status" value="1"/>
</dbReference>
<keyword evidence="4 6" id="KW-0689">Ribosomal protein</keyword>
<keyword evidence="2 6" id="KW-0699">rRNA-binding</keyword>
<dbReference type="PANTHER" id="PTHR33398:SF1">
    <property type="entry name" value="SMALL RIBOSOMAL SUBUNIT PROTEIN BS20C"/>
    <property type="match status" value="1"/>
</dbReference>
<organism evidence="7">
    <name type="scientific">Hommersandiophycus borowitzkae</name>
    <dbReference type="NCBI Taxonomy" id="268573"/>
    <lineage>
        <taxon>Eukaryota</taxon>
        <taxon>Rhodophyta</taxon>
        <taxon>Florideophyceae</taxon>
        <taxon>Nemaliophycidae</taxon>
        <taxon>Nemaliales</taxon>
        <taxon>Liagoraceae</taxon>
        <taxon>Hommersandiophycus</taxon>
    </lineage>
</organism>
<dbReference type="PANTHER" id="PTHR33398">
    <property type="entry name" value="30S RIBOSOMAL PROTEIN S20"/>
    <property type="match status" value="1"/>
</dbReference>
<comment type="similarity">
    <text evidence="1 6">Belongs to the bacterial ribosomal protein bS20 family.</text>
</comment>